<dbReference type="Pfam" id="PF13476">
    <property type="entry name" value="AAA_23"/>
    <property type="match status" value="1"/>
</dbReference>
<dbReference type="RefSeq" id="WP_169529149.1">
    <property type="nucleotide sequence ID" value="NZ_JABBGH010000001.1"/>
</dbReference>
<evidence type="ECO:0000259" key="1">
    <source>
        <dbReference type="Pfam" id="PF13304"/>
    </source>
</evidence>
<gene>
    <name evidence="3" type="ORF">HHL22_01210</name>
</gene>
<dbReference type="PANTHER" id="PTHR43581">
    <property type="entry name" value="ATP/GTP PHOSPHATASE"/>
    <property type="match status" value="1"/>
</dbReference>
<dbReference type="AlphaFoldDB" id="A0A7Y0AAM1"/>
<dbReference type="CDD" id="cd00267">
    <property type="entry name" value="ABC_ATPase"/>
    <property type="match status" value="1"/>
</dbReference>
<dbReference type="GO" id="GO:0005524">
    <property type="term" value="F:ATP binding"/>
    <property type="evidence" value="ECO:0007669"/>
    <property type="project" value="UniProtKB-KW"/>
</dbReference>
<feature type="domain" description="ATPase AAA-type core" evidence="1">
    <location>
        <begin position="189"/>
        <end position="294"/>
    </location>
</feature>
<feature type="domain" description="Rad50/SbcC-type AAA" evidence="2">
    <location>
        <begin position="4"/>
        <end position="40"/>
    </location>
</feature>
<keyword evidence="3" id="KW-0067">ATP-binding</keyword>
<proteinExistence type="predicted"/>
<dbReference type="InterPro" id="IPR038729">
    <property type="entry name" value="Rad50/SbcC_AAA"/>
</dbReference>
<dbReference type="GO" id="GO:0016887">
    <property type="term" value="F:ATP hydrolysis activity"/>
    <property type="evidence" value="ECO:0007669"/>
    <property type="project" value="InterPro"/>
</dbReference>
<protein>
    <submittedName>
        <fullName evidence="3">ATP-binding protein</fullName>
    </submittedName>
</protein>
<evidence type="ECO:0000313" key="4">
    <source>
        <dbReference type="Proteomes" id="UP000559626"/>
    </source>
</evidence>
<keyword evidence="3" id="KW-0547">Nucleotide-binding</keyword>
<dbReference type="GO" id="GO:0006302">
    <property type="term" value="P:double-strand break repair"/>
    <property type="evidence" value="ECO:0007669"/>
    <property type="project" value="InterPro"/>
</dbReference>
<accession>A0A7Y0AAM1</accession>
<dbReference type="Gene3D" id="3.40.50.300">
    <property type="entry name" value="P-loop containing nucleotide triphosphate hydrolases"/>
    <property type="match status" value="2"/>
</dbReference>
<reference evidence="3 4" key="1">
    <citation type="submission" date="2020-04" db="EMBL/GenBank/DDBJ databases">
        <title>Hymenobacter polaris sp. nov., isolated from Arctic soil.</title>
        <authorList>
            <person name="Dahal R.H."/>
        </authorList>
    </citation>
    <scope>NUCLEOTIDE SEQUENCE [LARGE SCALE GENOMIC DNA]</scope>
    <source>
        <strain evidence="3 4">RP-2-7</strain>
    </source>
</reference>
<dbReference type="EMBL" id="JABBGH010000001">
    <property type="protein sequence ID" value="NML63813.1"/>
    <property type="molecule type" value="Genomic_DNA"/>
</dbReference>
<dbReference type="InterPro" id="IPR003959">
    <property type="entry name" value="ATPase_AAA_core"/>
</dbReference>
<name>A0A7Y0AAM1_9BACT</name>
<dbReference type="Pfam" id="PF13304">
    <property type="entry name" value="AAA_21"/>
    <property type="match status" value="1"/>
</dbReference>
<dbReference type="Proteomes" id="UP000559626">
    <property type="component" value="Unassembled WGS sequence"/>
</dbReference>
<comment type="caution">
    <text evidence="3">The sequence shown here is derived from an EMBL/GenBank/DDBJ whole genome shotgun (WGS) entry which is preliminary data.</text>
</comment>
<sequence>MLKRLHLQNFTVFADAEFEFGPGLNVLVGTNGTGKSHVLKVGYAVETTRYDINKRYGSVSKSSLGAISSAWAEMQDVSLSRIFSVAQLIQLFRWGGEGEAEIDVKFETDRGVLIEIASATIQAYVGSAGIKVDSALENEALIAKPVFIPARDVLTLSWILPTIEQLIIPVEKNYLDLLNQLRLLPLRSLEKNSVITALKDIIGGEIQAEGDIYSLIDKSGRRVSTNMMAEGLRKFGTLQKLLANGSLTKKSTLYWDEPEANLNPALLQKLAAILAELARQGFQIILATHSTDLLKEFHILSRQKDAKPLPIKYFGLNAQPGKATTVITTDNFEHLPDVVALEVELKQAEELEEIFIREDREYYANHPGEQPSL</sequence>
<dbReference type="SUPFAM" id="SSF52540">
    <property type="entry name" value="P-loop containing nucleoside triphosphate hydrolases"/>
    <property type="match status" value="1"/>
</dbReference>
<dbReference type="PANTHER" id="PTHR43581:SF2">
    <property type="entry name" value="EXCINUCLEASE ATPASE SUBUNIT"/>
    <property type="match status" value="1"/>
</dbReference>
<dbReference type="InterPro" id="IPR051396">
    <property type="entry name" value="Bact_Antivir_Def_Nuclease"/>
</dbReference>
<keyword evidence="4" id="KW-1185">Reference proteome</keyword>
<organism evidence="3 4">
    <name type="scientific">Hymenobacter polaris</name>
    <dbReference type="NCBI Taxonomy" id="2682546"/>
    <lineage>
        <taxon>Bacteria</taxon>
        <taxon>Pseudomonadati</taxon>
        <taxon>Bacteroidota</taxon>
        <taxon>Cytophagia</taxon>
        <taxon>Cytophagales</taxon>
        <taxon>Hymenobacteraceae</taxon>
        <taxon>Hymenobacter</taxon>
    </lineage>
</organism>
<evidence type="ECO:0000259" key="2">
    <source>
        <dbReference type="Pfam" id="PF13476"/>
    </source>
</evidence>
<evidence type="ECO:0000313" key="3">
    <source>
        <dbReference type="EMBL" id="NML63813.1"/>
    </source>
</evidence>
<dbReference type="InterPro" id="IPR027417">
    <property type="entry name" value="P-loop_NTPase"/>
</dbReference>